<evidence type="ECO:0000313" key="2">
    <source>
        <dbReference type="EMBL" id="KAL3694738.1"/>
    </source>
</evidence>
<dbReference type="EMBL" id="JBJQOH010000003">
    <property type="protein sequence ID" value="KAL3694738.1"/>
    <property type="molecule type" value="Genomic_DNA"/>
</dbReference>
<feature type="region of interest" description="Disordered" evidence="1">
    <location>
        <begin position="291"/>
        <end position="311"/>
    </location>
</feature>
<feature type="region of interest" description="Disordered" evidence="1">
    <location>
        <begin position="197"/>
        <end position="263"/>
    </location>
</feature>
<dbReference type="Proteomes" id="UP001633002">
    <property type="component" value="Unassembled WGS sequence"/>
</dbReference>
<evidence type="ECO:0000313" key="3">
    <source>
        <dbReference type="Proteomes" id="UP001633002"/>
    </source>
</evidence>
<proteinExistence type="predicted"/>
<protein>
    <submittedName>
        <fullName evidence="2">Uncharacterized protein</fullName>
    </submittedName>
</protein>
<keyword evidence="3" id="KW-1185">Reference proteome</keyword>
<organism evidence="2 3">
    <name type="scientific">Riccia sorocarpa</name>
    <dbReference type="NCBI Taxonomy" id="122646"/>
    <lineage>
        <taxon>Eukaryota</taxon>
        <taxon>Viridiplantae</taxon>
        <taxon>Streptophyta</taxon>
        <taxon>Embryophyta</taxon>
        <taxon>Marchantiophyta</taxon>
        <taxon>Marchantiopsida</taxon>
        <taxon>Marchantiidae</taxon>
        <taxon>Marchantiales</taxon>
        <taxon>Ricciaceae</taxon>
        <taxon>Riccia</taxon>
    </lineage>
</organism>
<feature type="region of interest" description="Disordered" evidence="1">
    <location>
        <begin position="1"/>
        <end position="168"/>
    </location>
</feature>
<sequence>MDSWSKHRAAPSSPGYHPISTSQFEETGAPLEDEEETRAAHDEDEEDDRQLNLENLDDPEANLRRQLEEEQEEGADGAEEGGDEAEEGADEVEEGADGVEEGADGAKSPVGAPTAENIPEDNGEDEHGVNNDLEEGETPKSSVYNHTGDPSGDPVDLSLVPYRPPSGRFSGVVQETGLACEQLSEVVEGTDLAHGQFLEASLAPEQLSEAETVREEPTPPTRADSLSEKNVVETEAGGSTSNQPVPASSNERNSSDNFDDIKAGDLGDSFAHNFVVAWRKKKSKLEEMTIPMSGWTQTDQTDSTGPCWSSS</sequence>
<gene>
    <name evidence="2" type="ORF">R1sor_008389</name>
</gene>
<name>A0ABD3HTG0_9MARC</name>
<feature type="compositionally biased region" description="Acidic residues" evidence="1">
    <location>
        <begin position="31"/>
        <end position="48"/>
    </location>
</feature>
<reference evidence="2 3" key="1">
    <citation type="submission" date="2024-09" db="EMBL/GenBank/DDBJ databases">
        <title>Chromosome-scale assembly of Riccia sorocarpa.</title>
        <authorList>
            <person name="Paukszto L."/>
        </authorList>
    </citation>
    <scope>NUCLEOTIDE SEQUENCE [LARGE SCALE GENOMIC DNA]</scope>
    <source>
        <strain evidence="2">LP-2024</strain>
        <tissue evidence="2">Aerial parts of the thallus</tissue>
    </source>
</reference>
<feature type="compositionally biased region" description="Polar residues" evidence="1">
    <location>
        <begin position="294"/>
        <end position="311"/>
    </location>
</feature>
<dbReference type="AlphaFoldDB" id="A0ABD3HTG0"/>
<accession>A0ABD3HTG0</accession>
<comment type="caution">
    <text evidence="2">The sequence shown here is derived from an EMBL/GenBank/DDBJ whole genome shotgun (WGS) entry which is preliminary data.</text>
</comment>
<feature type="compositionally biased region" description="Acidic residues" evidence="1">
    <location>
        <begin position="69"/>
        <end position="103"/>
    </location>
</feature>
<evidence type="ECO:0000256" key="1">
    <source>
        <dbReference type="SAM" id="MobiDB-lite"/>
    </source>
</evidence>
<feature type="compositionally biased region" description="Polar residues" evidence="1">
    <location>
        <begin position="237"/>
        <end position="256"/>
    </location>
</feature>